<feature type="region of interest" description="Disordered" evidence="1">
    <location>
        <begin position="1"/>
        <end position="25"/>
    </location>
</feature>
<sequence length="451" mass="51266">MRIPQEINSEEIVPKNRHNGVKSESNRNRWQRIKGYLSRFMTQHLGCWNWGKSLPPPRFTPFAVFTRGGGFMGMLMGDIPPSERRRGKCGLSTGRPESRFIQCSSSRSEVYSATTIARAYYRFLTILRENQKLFLSIALFDMKRKKKQEFDVKYVASSVDLARNAMPFRIIGPSELSSLRRGLINDQSRSNYIFQPRRNSIWKIAIYKQPERPRVKNAIDPDIGTLADDLVCFCRCEKLILQHFQNVPLKTSEKTFRGMKHKLAANETYDDWASQSVCALNRVTRESRLMAPMHLRRLRIVASFMRFIEPVPVCVPGPLLLLAGLLEMCTLEKPVKMPREDAKSPISIHSSGRTLPSCLRLPPTPTFLALLSAGPLWSHLRPRASVVICSPHQRGIGSVYQLCDSQLHIHATINAQSKVENDRQILIKGRPRRIGRSDGDGNGDGDGDQRP</sequence>
<dbReference type="EMBL" id="GL435311">
    <property type="protein sequence ID" value="EFN73514.1"/>
    <property type="molecule type" value="Genomic_DNA"/>
</dbReference>
<evidence type="ECO:0000256" key="1">
    <source>
        <dbReference type="SAM" id="MobiDB-lite"/>
    </source>
</evidence>
<proteinExistence type="predicted"/>
<dbReference type="AlphaFoldDB" id="E1ZZ99"/>
<reference evidence="2 3" key="1">
    <citation type="journal article" date="2010" name="Science">
        <title>Genomic comparison of the ants Camponotus floridanus and Harpegnathos saltator.</title>
        <authorList>
            <person name="Bonasio R."/>
            <person name="Zhang G."/>
            <person name="Ye C."/>
            <person name="Mutti N.S."/>
            <person name="Fang X."/>
            <person name="Qin N."/>
            <person name="Donahue G."/>
            <person name="Yang P."/>
            <person name="Li Q."/>
            <person name="Li C."/>
            <person name="Zhang P."/>
            <person name="Huang Z."/>
            <person name="Berger S.L."/>
            <person name="Reinberg D."/>
            <person name="Wang J."/>
            <person name="Liebig J."/>
        </authorList>
    </citation>
    <scope>NUCLEOTIDE SEQUENCE [LARGE SCALE GENOMIC DNA]</scope>
    <source>
        <strain evidence="3">C129</strain>
    </source>
</reference>
<accession>E1ZZ99</accession>
<evidence type="ECO:0000313" key="3">
    <source>
        <dbReference type="Proteomes" id="UP000000311"/>
    </source>
</evidence>
<name>E1ZZ99_CAMFO</name>
<organism evidence="3">
    <name type="scientific">Camponotus floridanus</name>
    <name type="common">Florida carpenter ant</name>
    <dbReference type="NCBI Taxonomy" id="104421"/>
    <lineage>
        <taxon>Eukaryota</taxon>
        <taxon>Metazoa</taxon>
        <taxon>Ecdysozoa</taxon>
        <taxon>Arthropoda</taxon>
        <taxon>Hexapoda</taxon>
        <taxon>Insecta</taxon>
        <taxon>Pterygota</taxon>
        <taxon>Neoptera</taxon>
        <taxon>Endopterygota</taxon>
        <taxon>Hymenoptera</taxon>
        <taxon>Apocrita</taxon>
        <taxon>Aculeata</taxon>
        <taxon>Formicoidea</taxon>
        <taxon>Formicidae</taxon>
        <taxon>Formicinae</taxon>
        <taxon>Camponotus</taxon>
    </lineage>
</organism>
<dbReference type="InParanoid" id="E1ZZ99"/>
<dbReference type="Proteomes" id="UP000000311">
    <property type="component" value="Unassembled WGS sequence"/>
</dbReference>
<feature type="region of interest" description="Disordered" evidence="1">
    <location>
        <begin position="429"/>
        <end position="451"/>
    </location>
</feature>
<protein>
    <submittedName>
        <fullName evidence="2">Uncharacterized protein</fullName>
    </submittedName>
</protein>
<evidence type="ECO:0000313" key="2">
    <source>
        <dbReference type="EMBL" id="EFN73514.1"/>
    </source>
</evidence>
<feature type="compositionally biased region" description="Acidic residues" evidence="1">
    <location>
        <begin position="441"/>
        <end position="451"/>
    </location>
</feature>
<gene>
    <name evidence="2" type="ORF">EAG_09532</name>
</gene>
<keyword evidence="3" id="KW-1185">Reference proteome</keyword>